<gene>
    <name evidence="7" type="ORF">G4D72_12185</name>
</gene>
<evidence type="ECO:0000256" key="3">
    <source>
        <dbReference type="ARBA" id="ARBA00012824"/>
    </source>
</evidence>
<comment type="caution">
    <text evidence="7">The sequence shown here is derived from an EMBL/GenBank/DDBJ whole genome shotgun (WGS) entry which is preliminary data.</text>
</comment>
<comment type="catalytic activity">
    <reaction evidence="1">
        <text>chorismate = isochorismate</text>
        <dbReference type="Rhea" id="RHEA:18985"/>
        <dbReference type="ChEBI" id="CHEBI:29748"/>
        <dbReference type="ChEBI" id="CHEBI:29780"/>
        <dbReference type="EC" id="5.4.4.2"/>
    </reaction>
</comment>
<dbReference type="InterPro" id="IPR015890">
    <property type="entry name" value="Chorismate_C"/>
</dbReference>
<dbReference type="PANTHER" id="PTHR42839">
    <property type="entry name" value="ISOCHORISMATE SYNTHASE ENTC"/>
    <property type="match status" value="1"/>
</dbReference>
<evidence type="ECO:0000256" key="4">
    <source>
        <dbReference type="ARBA" id="ARBA00023235"/>
    </source>
</evidence>
<protein>
    <recommendedName>
        <fullName evidence="3">isochorismate synthase</fullName>
        <ecNumber evidence="3">5.4.4.2</ecNumber>
    </recommendedName>
    <alternativeName>
        <fullName evidence="5">Isochorismate mutase</fullName>
    </alternativeName>
</protein>
<dbReference type="SUPFAM" id="SSF56322">
    <property type="entry name" value="ADC synthase"/>
    <property type="match status" value="1"/>
</dbReference>
<dbReference type="InterPro" id="IPR004561">
    <property type="entry name" value="IsoChor_synthase"/>
</dbReference>
<organism evidence="7 8">
    <name type="scientific">Flavobacterium difficile</name>
    <dbReference type="NCBI Taxonomy" id="2709659"/>
    <lineage>
        <taxon>Bacteria</taxon>
        <taxon>Pseudomonadati</taxon>
        <taxon>Bacteroidota</taxon>
        <taxon>Flavobacteriia</taxon>
        <taxon>Flavobacteriales</taxon>
        <taxon>Flavobacteriaceae</taxon>
        <taxon>Flavobacterium</taxon>
    </lineage>
</organism>
<evidence type="ECO:0000313" key="7">
    <source>
        <dbReference type="EMBL" id="NHM02866.1"/>
    </source>
</evidence>
<reference evidence="7 8" key="1">
    <citation type="submission" date="2020-02" db="EMBL/GenBank/DDBJ databases">
        <authorList>
            <person name="Chen W.-M."/>
        </authorList>
    </citation>
    <scope>NUCLEOTIDE SEQUENCE [LARGE SCALE GENOMIC DNA]</scope>
    <source>
        <strain evidence="7 8">KDG-16</strain>
    </source>
</reference>
<evidence type="ECO:0000256" key="5">
    <source>
        <dbReference type="ARBA" id="ARBA00041564"/>
    </source>
</evidence>
<dbReference type="Proteomes" id="UP000800984">
    <property type="component" value="Unassembled WGS sequence"/>
</dbReference>
<dbReference type="Pfam" id="PF00425">
    <property type="entry name" value="Chorismate_bind"/>
    <property type="match status" value="1"/>
</dbReference>
<evidence type="ECO:0000256" key="2">
    <source>
        <dbReference type="ARBA" id="ARBA00005297"/>
    </source>
</evidence>
<evidence type="ECO:0000259" key="6">
    <source>
        <dbReference type="Pfam" id="PF00425"/>
    </source>
</evidence>
<dbReference type="Gene3D" id="3.60.120.10">
    <property type="entry name" value="Anthranilate synthase"/>
    <property type="match status" value="1"/>
</dbReference>
<accession>A0ABX0IBV7</accession>
<dbReference type="EC" id="5.4.4.2" evidence="3"/>
<keyword evidence="8" id="KW-1185">Reference proteome</keyword>
<dbReference type="NCBIfam" id="TIGR00543">
    <property type="entry name" value="isochor_syn"/>
    <property type="match status" value="1"/>
</dbReference>
<dbReference type="PANTHER" id="PTHR42839:SF2">
    <property type="entry name" value="ISOCHORISMATE SYNTHASE ENTC"/>
    <property type="match status" value="1"/>
</dbReference>
<proteinExistence type="inferred from homology"/>
<evidence type="ECO:0000313" key="8">
    <source>
        <dbReference type="Proteomes" id="UP000800984"/>
    </source>
</evidence>
<name>A0ABX0IBV7_9FLAO</name>
<dbReference type="InterPro" id="IPR005801">
    <property type="entry name" value="ADC_synthase"/>
</dbReference>
<keyword evidence="4 7" id="KW-0413">Isomerase</keyword>
<comment type="similarity">
    <text evidence="2">Belongs to the isochorismate synthase family.</text>
</comment>
<evidence type="ECO:0000256" key="1">
    <source>
        <dbReference type="ARBA" id="ARBA00000799"/>
    </source>
</evidence>
<dbReference type="GO" id="GO:0008909">
    <property type="term" value="F:isochorismate synthase activity"/>
    <property type="evidence" value="ECO:0007669"/>
    <property type="project" value="UniProtKB-EC"/>
</dbReference>
<sequence>MNLFDKAALFFQNQLPFVLYAKPNETILNAVFQKDAILNAFESQPGFVFASFYNELNIVFPLFSSEVFQEEINLNPDENFIHFENRNDENAQILFENLVQNAVFEIEKGTFEKVVLSRKIEVSESIDVLKSYQSLLLKYPTAFRYLWFHPKVGLWMGATPEQLAKIRNTTFETVALAGTQLFSEAIIWNKKEIIEQQLVTDYIKSSTENLVEVLEISASYTQKAGSLAHLKSDISGKLKSDTTELDIINALHPTSAVCGMPLKKARNFILESENYNRKYYAGFLGEFQMQEQTNLFVNLRCCELVNCNENFNLKNQFNINIYVGCGITKDSQPHKEFIETENKAKTILSILKYSKNF</sequence>
<dbReference type="RefSeq" id="WP_166078005.1">
    <property type="nucleotide sequence ID" value="NZ_JAAJBT010000008.1"/>
</dbReference>
<dbReference type="EMBL" id="JAAJBT010000008">
    <property type="protein sequence ID" value="NHM02866.1"/>
    <property type="molecule type" value="Genomic_DNA"/>
</dbReference>
<feature type="domain" description="Chorismate-utilising enzyme C-terminal" evidence="6">
    <location>
        <begin position="95"/>
        <end position="343"/>
    </location>
</feature>